<accession>A0AC60VWH6</accession>
<dbReference type="Proteomes" id="UP000559653">
    <property type="component" value="Unassembled WGS sequence"/>
</dbReference>
<gene>
    <name evidence="1" type="ORF">H2B03_01280</name>
</gene>
<name>A0AC60VWH6_9ARCH</name>
<reference evidence="1 2" key="1">
    <citation type="journal article" date="2020" name="Appl. Environ. Microbiol.">
        <title>Genomic Characteristics of a Novel Species of Ammonia-Oxidizing Archaea from the Jiulong River Estuary.</title>
        <authorList>
            <person name="Zou D."/>
            <person name="Wan R."/>
            <person name="Han L."/>
            <person name="Xu M.N."/>
            <person name="Liu Y."/>
            <person name="Liu H."/>
            <person name="Kao S.J."/>
            <person name="Li M."/>
        </authorList>
    </citation>
    <scope>NUCLEOTIDE SEQUENCE [LARGE SCALE GENOMIC DNA]</scope>
    <source>
        <strain evidence="1">W1bin1</strain>
    </source>
</reference>
<proteinExistence type="predicted"/>
<dbReference type="EMBL" id="JACEMZ010000002">
    <property type="protein sequence ID" value="MBA4451798.1"/>
    <property type="molecule type" value="Genomic_DNA"/>
</dbReference>
<evidence type="ECO:0000313" key="1">
    <source>
        <dbReference type="EMBL" id="MBA4451798.1"/>
    </source>
</evidence>
<evidence type="ECO:0000313" key="2">
    <source>
        <dbReference type="Proteomes" id="UP000559653"/>
    </source>
</evidence>
<protein>
    <submittedName>
        <fullName evidence="1">Uncharacterized protein</fullName>
    </submittedName>
</protein>
<sequence>MNKTLLQYYCGHCNNVLKELDSEISLNRSMEPCPFCGTLLSDSLQQRKMQRKTQPPSIVFQKASDMPKLTFDIEQIDSVLHFLTLNQKICIAGIHTQKIIERLCVRAQLPCRYGGLDSKVLLIDGANSSDLYQCVDFAQQYGLDAKRILSGIISCRAFTVYQLANLIVNDLQKTIKQFDTKIVIITHLLNFFTNDPYLNSQEMEQILRTVVKSLKSIQNCLVVVSLGLPTQFDGMLLQLFSRTIKIKQNYHSLSVHLSDIGKNQSILLDEDTLEIIPSH</sequence>
<organism evidence="1 2">
    <name type="scientific">Candidatus Nitrosomaritimum aestuariumsis</name>
    <dbReference type="NCBI Taxonomy" id="3342354"/>
    <lineage>
        <taxon>Archaea</taxon>
        <taxon>Nitrososphaerota</taxon>
        <taxon>Nitrososphaeria</taxon>
        <taxon>Nitrosopumilales</taxon>
        <taxon>Nitrosopumilaceae</taxon>
        <taxon>Candidatus Nitrosomaritimum</taxon>
    </lineage>
</organism>
<comment type="caution">
    <text evidence="1">The sequence shown here is derived from an EMBL/GenBank/DDBJ whole genome shotgun (WGS) entry which is preliminary data.</text>
</comment>